<feature type="short sequence motif" description="TonB box" evidence="13">
    <location>
        <begin position="38"/>
        <end position="44"/>
    </location>
</feature>
<evidence type="ECO:0000313" key="18">
    <source>
        <dbReference type="EMBL" id="ANP46979.1"/>
    </source>
</evidence>
<evidence type="ECO:0000256" key="3">
    <source>
        <dbReference type="ARBA" id="ARBA00022452"/>
    </source>
</evidence>
<dbReference type="InterPro" id="IPR000531">
    <property type="entry name" value="Beta-barrel_TonB"/>
</dbReference>
<dbReference type="PANTHER" id="PTHR32552:SF81">
    <property type="entry name" value="TONB-DEPENDENT OUTER MEMBRANE RECEPTOR"/>
    <property type="match status" value="1"/>
</dbReference>
<dbReference type="Pfam" id="PF07715">
    <property type="entry name" value="Plug"/>
    <property type="match status" value="1"/>
</dbReference>
<dbReference type="STRING" id="1759059.ATE48_14180"/>
<name>A0A1B1AK86_9PROT</name>
<feature type="signal peptide" evidence="15">
    <location>
        <begin position="1"/>
        <end position="32"/>
    </location>
</feature>
<evidence type="ECO:0000256" key="4">
    <source>
        <dbReference type="ARBA" id="ARBA00022496"/>
    </source>
</evidence>
<keyword evidence="9 13" id="KW-0798">TonB box</keyword>
<dbReference type="GO" id="GO:0006826">
    <property type="term" value="P:iron ion transport"/>
    <property type="evidence" value="ECO:0007669"/>
    <property type="project" value="UniProtKB-KW"/>
</dbReference>
<evidence type="ECO:0000256" key="7">
    <source>
        <dbReference type="ARBA" id="ARBA00023004"/>
    </source>
</evidence>
<feature type="chain" id="PRO_5008518919" description="TonB-dependent receptor" evidence="15">
    <location>
        <begin position="33"/>
        <end position="906"/>
    </location>
</feature>
<evidence type="ECO:0000259" key="16">
    <source>
        <dbReference type="Pfam" id="PF00593"/>
    </source>
</evidence>
<keyword evidence="19" id="KW-1185">Reference proteome</keyword>
<dbReference type="InterPro" id="IPR039426">
    <property type="entry name" value="TonB-dep_rcpt-like"/>
</dbReference>
<dbReference type="Proteomes" id="UP000092498">
    <property type="component" value="Chromosome"/>
</dbReference>
<reference evidence="18 19" key="1">
    <citation type="submission" date="2015-11" db="EMBL/GenBank/DDBJ databases">
        <title>Whole-Genome Sequence of Candidatus Oderbacter manganicum from the National Park Lower Oder Valley, Germany.</title>
        <authorList>
            <person name="Braun B."/>
            <person name="Liere K."/>
            <person name="Szewzyk U."/>
        </authorList>
    </citation>
    <scope>NUCLEOTIDE SEQUENCE [LARGE SCALE GENOMIC DNA]</scope>
    <source>
        <strain evidence="18 19">OTSz_A_272</strain>
    </source>
</reference>
<dbReference type="OrthoDB" id="9760333at2"/>
<evidence type="ECO:0000256" key="6">
    <source>
        <dbReference type="ARBA" id="ARBA00022729"/>
    </source>
</evidence>
<dbReference type="Pfam" id="PF00593">
    <property type="entry name" value="TonB_dep_Rec_b-barrel"/>
    <property type="match status" value="1"/>
</dbReference>
<dbReference type="InParanoid" id="A0A1B1AK86"/>
<dbReference type="PROSITE" id="PS00430">
    <property type="entry name" value="TONB_DEPENDENT_REC_1"/>
    <property type="match status" value="1"/>
</dbReference>
<evidence type="ECO:0000256" key="12">
    <source>
        <dbReference type="PROSITE-ProRule" id="PRU01360"/>
    </source>
</evidence>
<keyword evidence="7" id="KW-0408">Iron</keyword>
<keyword evidence="11 12" id="KW-0998">Cell outer membrane</keyword>
<keyword evidence="6 15" id="KW-0732">Signal</keyword>
<dbReference type="Gene3D" id="2.170.130.10">
    <property type="entry name" value="TonB-dependent receptor, plug domain"/>
    <property type="match status" value="1"/>
</dbReference>
<protein>
    <recommendedName>
        <fullName evidence="20">TonB-dependent receptor</fullName>
    </recommendedName>
</protein>
<evidence type="ECO:0000256" key="11">
    <source>
        <dbReference type="ARBA" id="ARBA00023237"/>
    </source>
</evidence>
<comment type="subcellular location">
    <subcellularLocation>
        <location evidence="1 12">Cell outer membrane</location>
        <topology evidence="1 12">Multi-pass membrane protein</topology>
    </subcellularLocation>
</comment>
<evidence type="ECO:0000256" key="14">
    <source>
        <dbReference type="RuleBase" id="RU003357"/>
    </source>
</evidence>
<feature type="domain" description="TonB-dependent receptor-like beta-barrel" evidence="16">
    <location>
        <begin position="321"/>
        <end position="865"/>
    </location>
</feature>
<proteinExistence type="inferred from homology"/>
<evidence type="ECO:0000313" key="19">
    <source>
        <dbReference type="Proteomes" id="UP000092498"/>
    </source>
</evidence>
<dbReference type="InterPro" id="IPR010916">
    <property type="entry name" value="TonB_box_CS"/>
</dbReference>
<dbReference type="PANTHER" id="PTHR32552">
    <property type="entry name" value="FERRICHROME IRON RECEPTOR-RELATED"/>
    <property type="match status" value="1"/>
</dbReference>
<evidence type="ECO:0000256" key="8">
    <source>
        <dbReference type="ARBA" id="ARBA00023065"/>
    </source>
</evidence>
<evidence type="ECO:0008006" key="20">
    <source>
        <dbReference type="Google" id="ProtNLM"/>
    </source>
</evidence>
<feature type="domain" description="TonB-dependent receptor plug" evidence="17">
    <location>
        <begin position="50"/>
        <end position="157"/>
    </location>
</feature>
<evidence type="ECO:0000256" key="9">
    <source>
        <dbReference type="ARBA" id="ARBA00023077"/>
    </source>
</evidence>
<keyword evidence="2 12" id="KW-0813">Transport</keyword>
<keyword evidence="8" id="KW-0406">Ion transport</keyword>
<dbReference type="InterPro" id="IPR012910">
    <property type="entry name" value="Plug_dom"/>
</dbReference>
<comment type="similarity">
    <text evidence="12 14">Belongs to the TonB-dependent receptor family.</text>
</comment>
<dbReference type="AlphaFoldDB" id="A0A1B1AK86"/>
<keyword evidence="5 12" id="KW-0812">Transmembrane</keyword>
<dbReference type="EMBL" id="CP013244">
    <property type="protein sequence ID" value="ANP46979.1"/>
    <property type="molecule type" value="Genomic_DNA"/>
</dbReference>
<evidence type="ECO:0000259" key="17">
    <source>
        <dbReference type="Pfam" id="PF07715"/>
    </source>
</evidence>
<keyword evidence="10 12" id="KW-0472">Membrane</keyword>
<evidence type="ECO:0000256" key="10">
    <source>
        <dbReference type="ARBA" id="ARBA00023136"/>
    </source>
</evidence>
<dbReference type="PROSITE" id="PS52016">
    <property type="entry name" value="TONB_DEPENDENT_REC_3"/>
    <property type="match status" value="1"/>
</dbReference>
<accession>A0A1B1AK86</accession>
<dbReference type="KEGG" id="cbot:ATE48_14180"/>
<dbReference type="RefSeq" id="WP_066772571.1">
    <property type="nucleotide sequence ID" value="NZ_CP013244.1"/>
</dbReference>
<dbReference type="SUPFAM" id="SSF56935">
    <property type="entry name" value="Porins"/>
    <property type="match status" value="1"/>
</dbReference>
<dbReference type="InterPro" id="IPR037066">
    <property type="entry name" value="Plug_dom_sf"/>
</dbReference>
<gene>
    <name evidence="18" type="ORF">ATE48_14180</name>
</gene>
<evidence type="ECO:0000256" key="15">
    <source>
        <dbReference type="SAM" id="SignalP"/>
    </source>
</evidence>
<organism evidence="18 19">
    <name type="scientific">Candidatus Viadribacter manganicus</name>
    <dbReference type="NCBI Taxonomy" id="1759059"/>
    <lineage>
        <taxon>Bacteria</taxon>
        <taxon>Pseudomonadati</taxon>
        <taxon>Pseudomonadota</taxon>
        <taxon>Alphaproteobacteria</taxon>
        <taxon>Hyphomonadales</taxon>
        <taxon>Hyphomonadaceae</taxon>
        <taxon>Candidatus Viadribacter</taxon>
    </lineage>
</organism>
<evidence type="ECO:0000256" key="13">
    <source>
        <dbReference type="PROSITE-ProRule" id="PRU10143"/>
    </source>
</evidence>
<keyword evidence="4" id="KW-0410">Iron transport</keyword>
<keyword evidence="3 12" id="KW-1134">Transmembrane beta strand</keyword>
<dbReference type="Gene3D" id="2.40.170.20">
    <property type="entry name" value="TonB-dependent receptor, beta-barrel domain"/>
    <property type="match status" value="1"/>
</dbReference>
<evidence type="ECO:0000256" key="5">
    <source>
        <dbReference type="ARBA" id="ARBA00022692"/>
    </source>
</evidence>
<evidence type="ECO:0000256" key="1">
    <source>
        <dbReference type="ARBA" id="ARBA00004571"/>
    </source>
</evidence>
<dbReference type="GO" id="GO:0009279">
    <property type="term" value="C:cell outer membrane"/>
    <property type="evidence" value="ECO:0007669"/>
    <property type="project" value="UniProtKB-SubCell"/>
</dbReference>
<sequence>MSKKKDLFGAGARAALTIALGASALAATPAMAQEEDDTIVVTATRRDQALQDVPIAVTPVTSEMIQNSGIRDVQDLTSVAPSLQFNVSESESSATARLRGVGTQGSNPGLESAVGIFVDGVYRARNGVALTDLGEVQQIEVLRGPQGTLFGRNTSAGLITITTVQPDLNEFEAGGEATYGDFGETRLSADLNIPLSEDVLGLRVFAAMAERDGFMSMNNDGANPLLASSNLTQHDSNTRDMYTLRGQLLAQFSPNVEGRFILDYSERDEFCCAAQVYNPMLLNGNPVTILSAAGVEGAPIPFGAGRQQLIANLGGYGPNVSALTPLGALGAGNIDDRNGFANRDYAQSIEDYGASAEFNWEMNSGTTLTSITAYRNWTQNGRSDSDYSQADLVYVPGGGGTEFQTFTQELRLAGEWGNLDWLVGAFYSDEQINRQFSFFTGSQYGDYFRMLDNVLVGGAQTPGIGNVPGAGASGVVNNLYDEIDVFLPAGAGTGGYTDRYHQNGESIALFTHNIFSLGERTDLTVGARFTHERKRLTASFHTIFDGEAMLDAAISDAELDAGQAPGTLAAFSNCNTAVNPSGALAGFATVIAVARSGYCVPWFRDDLDAVGYNQERSEDEWSGLVALRHEFTDSISAYASASRGYKGGGFNLDRNFASVFTGGAPDTSFAAELVDAYEVGIKTGWFNNALLLNLAVYQNQYENFQLNTFNGIQFVVTSVPEVEVTGAEMDFIWRTPIDGLALQGGLAYNDATYGADCTPAATCGGWVSQNRNPITGEPTLARLPNSQLTNSPEITATTAFTYERPLFNGALNGLFYLDARYVDDQNTGSDLRPSKVQPSYTLFNGRIGISSADDNWSLELWGRNLTDEGYGQIMFDVPLQLGSAGPTQGAFLGDPRTYGITLRVRH</sequence>
<dbReference type="InterPro" id="IPR036942">
    <property type="entry name" value="Beta-barrel_TonB_sf"/>
</dbReference>
<evidence type="ECO:0000256" key="2">
    <source>
        <dbReference type="ARBA" id="ARBA00022448"/>
    </source>
</evidence>